<gene>
    <name evidence="2" type="ORF">GSI_11377</name>
</gene>
<sequence>MSNRYHFRPRWSGAGPPPAAQPAMPGELPQPSGTTDATSSVDSPLTRTEDIESDTGSVSPKTERRDASDDRSPMGSETAIADALAAQPPSISNASSVRKHSVTVEDVTDDEAGPWIPVQRRRKVCSADGEPPTRVPVTAQDEPTLTSPQRVAVDTAAAGLTPAERDRFTRRMAAVEHRRPRSPSRESRGEGPSRDKGKTVDARNWGASGIPDEELDPDAQRRKFQVYSDRKQNLFDGYDTDEQQAILEYTVRPSPGEK</sequence>
<feature type="region of interest" description="Disordered" evidence="1">
    <location>
        <begin position="1"/>
        <end position="224"/>
    </location>
</feature>
<accession>A0A2G8RWC2</accession>
<comment type="caution">
    <text evidence="2">The sequence shown here is derived from an EMBL/GenBank/DDBJ whole genome shotgun (WGS) entry which is preliminary data.</text>
</comment>
<feature type="compositionally biased region" description="Polar residues" evidence="1">
    <location>
        <begin position="31"/>
        <end position="46"/>
    </location>
</feature>
<dbReference type="OrthoDB" id="2757813at2759"/>
<evidence type="ECO:0000256" key="1">
    <source>
        <dbReference type="SAM" id="MobiDB-lite"/>
    </source>
</evidence>
<evidence type="ECO:0000313" key="2">
    <source>
        <dbReference type="EMBL" id="PIL25628.1"/>
    </source>
</evidence>
<dbReference type="Proteomes" id="UP000230002">
    <property type="component" value="Unassembled WGS sequence"/>
</dbReference>
<feature type="compositionally biased region" description="Basic and acidic residues" evidence="1">
    <location>
        <begin position="61"/>
        <end position="72"/>
    </location>
</feature>
<feature type="compositionally biased region" description="Basic and acidic residues" evidence="1">
    <location>
        <begin position="163"/>
        <end position="201"/>
    </location>
</feature>
<evidence type="ECO:0000313" key="3">
    <source>
        <dbReference type="Proteomes" id="UP000230002"/>
    </source>
</evidence>
<protein>
    <submittedName>
        <fullName evidence="2">Uncharacterized protein</fullName>
    </submittedName>
</protein>
<dbReference type="AlphaFoldDB" id="A0A2G8RWC2"/>
<keyword evidence="3" id="KW-1185">Reference proteome</keyword>
<dbReference type="EMBL" id="AYKW01000045">
    <property type="protein sequence ID" value="PIL25628.1"/>
    <property type="molecule type" value="Genomic_DNA"/>
</dbReference>
<reference evidence="2 3" key="1">
    <citation type="journal article" date="2015" name="Sci. Rep.">
        <title>Chromosome-level genome map provides insights into diverse defense mechanisms in the medicinal fungus Ganoderma sinense.</title>
        <authorList>
            <person name="Zhu Y."/>
            <person name="Xu J."/>
            <person name="Sun C."/>
            <person name="Zhou S."/>
            <person name="Xu H."/>
            <person name="Nelson D.R."/>
            <person name="Qian J."/>
            <person name="Song J."/>
            <person name="Luo H."/>
            <person name="Xiang L."/>
            <person name="Li Y."/>
            <person name="Xu Z."/>
            <person name="Ji A."/>
            <person name="Wang L."/>
            <person name="Lu S."/>
            <person name="Hayward A."/>
            <person name="Sun W."/>
            <person name="Li X."/>
            <person name="Schwartz D.C."/>
            <person name="Wang Y."/>
            <person name="Chen S."/>
        </authorList>
    </citation>
    <scope>NUCLEOTIDE SEQUENCE [LARGE SCALE GENOMIC DNA]</scope>
    <source>
        <strain evidence="2 3">ZZ0214-1</strain>
    </source>
</reference>
<organism evidence="2 3">
    <name type="scientific">Ganoderma sinense ZZ0214-1</name>
    <dbReference type="NCBI Taxonomy" id="1077348"/>
    <lineage>
        <taxon>Eukaryota</taxon>
        <taxon>Fungi</taxon>
        <taxon>Dikarya</taxon>
        <taxon>Basidiomycota</taxon>
        <taxon>Agaricomycotina</taxon>
        <taxon>Agaricomycetes</taxon>
        <taxon>Polyporales</taxon>
        <taxon>Polyporaceae</taxon>
        <taxon>Ganoderma</taxon>
    </lineage>
</organism>
<name>A0A2G8RWC2_9APHY</name>
<proteinExistence type="predicted"/>